<dbReference type="RefSeq" id="WP_187995898.1">
    <property type="nucleotide sequence ID" value="NZ_JACEXG010000001.1"/>
</dbReference>
<accession>A0ABS2TCF4</accession>
<keyword evidence="2" id="KW-1185">Reference proteome</keyword>
<proteinExistence type="predicted"/>
<reference evidence="2" key="1">
    <citation type="submission" date="2021-02" db="EMBL/GenBank/DDBJ databases">
        <title>Leucobacter sp. CX169.</title>
        <authorList>
            <person name="Cheng Y."/>
        </authorList>
    </citation>
    <scope>NUCLEOTIDE SEQUENCE [LARGE SCALE GENOMIC DNA]</scope>
    <source>
        <strain evidence="2">JY899</strain>
    </source>
</reference>
<name>A0ABS2TCF4_9ACTO</name>
<sequence>MRAGQTDRRNRWHAGTVTRYGFSTGTQTFVGPDSAWRTTALRVEPGTYLVRRLAPSSRFYIGQGHTAPTWGGSYVSLSESIVTLDATVTVSQPWLYVYTSNANEDISLWIERIA</sequence>
<organism evidence="1 2">
    <name type="scientific">Flaviflexus equikiangi</name>
    <dbReference type="NCBI Taxonomy" id="2758573"/>
    <lineage>
        <taxon>Bacteria</taxon>
        <taxon>Bacillati</taxon>
        <taxon>Actinomycetota</taxon>
        <taxon>Actinomycetes</taxon>
        <taxon>Actinomycetales</taxon>
        <taxon>Actinomycetaceae</taxon>
        <taxon>Flaviflexus</taxon>
    </lineage>
</organism>
<comment type="caution">
    <text evidence="1">The sequence shown here is derived from an EMBL/GenBank/DDBJ whole genome shotgun (WGS) entry which is preliminary data.</text>
</comment>
<evidence type="ECO:0000313" key="2">
    <source>
        <dbReference type="Proteomes" id="UP000705983"/>
    </source>
</evidence>
<gene>
    <name evidence="1" type="ORF">JVW63_01175</name>
</gene>
<dbReference type="EMBL" id="JAFFJS010000001">
    <property type="protein sequence ID" value="MBM9432323.1"/>
    <property type="molecule type" value="Genomic_DNA"/>
</dbReference>
<dbReference type="Proteomes" id="UP000705983">
    <property type="component" value="Unassembled WGS sequence"/>
</dbReference>
<evidence type="ECO:0000313" key="1">
    <source>
        <dbReference type="EMBL" id="MBM9432323.1"/>
    </source>
</evidence>
<protein>
    <submittedName>
        <fullName evidence="1">Uncharacterized protein</fullName>
    </submittedName>
</protein>